<evidence type="ECO:0000313" key="3">
    <source>
        <dbReference type="Proteomes" id="UP000657918"/>
    </source>
</evidence>
<dbReference type="OrthoDB" id="411584at2759"/>
<proteinExistence type="predicted"/>
<dbReference type="GO" id="GO:0009507">
    <property type="term" value="C:chloroplast"/>
    <property type="evidence" value="ECO:0007669"/>
    <property type="project" value="TreeGrafter"/>
</dbReference>
<keyword evidence="3" id="KW-1185">Reference proteome</keyword>
<dbReference type="EMBL" id="JADGMS010000009">
    <property type="protein sequence ID" value="KAF9676292.1"/>
    <property type="molecule type" value="Genomic_DNA"/>
</dbReference>
<evidence type="ECO:0000313" key="2">
    <source>
        <dbReference type="EMBL" id="KAF9676292.1"/>
    </source>
</evidence>
<accession>A0A835JRY6</accession>
<sequence>MSLQPIDKLPPKLQEIVKIFQSIEPKAKYEQLFFYGKNLKPLDSEFKTRKSKVEVLTKSLVALLVQRLSSWSIVKEKGSRGRRGLCGCCGGKLITGGHDLFEENGMPKPSSPDRWKGKTMKE</sequence>
<name>A0A835JRY6_9ROSI</name>
<dbReference type="Proteomes" id="UP000657918">
    <property type="component" value="Unassembled WGS sequence"/>
</dbReference>
<comment type="caution">
    <text evidence="2">The sequence shown here is derived from an EMBL/GenBank/DDBJ whole genome shotgun (WGS) entry which is preliminary data.</text>
</comment>
<dbReference type="SUPFAM" id="SSF82649">
    <property type="entry name" value="SufE/NifU"/>
    <property type="match status" value="1"/>
</dbReference>
<evidence type="ECO:0000256" key="1">
    <source>
        <dbReference type="SAM" id="MobiDB-lite"/>
    </source>
</evidence>
<dbReference type="Gene3D" id="3.90.1010.10">
    <property type="match status" value="1"/>
</dbReference>
<dbReference type="AlphaFoldDB" id="A0A835JRY6"/>
<dbReference type="GO" id="GO:0016226">
    <property type="term" value="P:iron-sulfur cluster assembly"/>
    <property type="evidence" value="ECO:0007669"/>
    <property type="project" value="TreeGrafter"/>
</dbReference>
<dbReference type="PANTHER" id="PTHR46230">
    <property type="match status" value="1"/>
</dbReference>
<feature type="compositionally biased region" description="Basic and acidic residues" evidence="1">
    <location>
        <begin position="111"/>
        <end position="122"/>
    </location>
</feature>
<protein>
    <submittedName>
        <fullName evidence="2">Uncharacterized protein</fullName>
    </submittedName>
</protein>
<reference evidence="2 3" key="1">
    <citation type="submission" date="2020-10" db="EMBL/GenBank/DDBJ databases">
        <title>Plant Genome Project.</title>
        <authorList>
            <person name="Zhang R.-G."/>
        </authorList>
    </citation>
    <scope>NUCLEOTIDE SEQUENCE [LARGE SCALE GENOMIC DNA]</scope>
    <source>
        <strain evidence="2">FAFU-HL-1</strain>
        <tissue evidence="2">Leaf</tissue>
    </source>
</reference>
<gene>
    <name evidence="2" type="ORF">SADUNF_Sadunf09G0123700</name>
</gene>
<dbReference type="PANTHER" id="PTHR46230:SF3">
    <property type="entry name" value="SUFE-LIKE PROTEIN 1, CHLOROPLASTIC_MITOCHONDRIAL"/>
    <property type="match status" value="1"/>
</dbReference>
<feature type="region of interest" description="Disordered" evidence="1">
    <location>
        <begin position="100"/>
        <end position="122"/>
    </location>
</feature>
<organism evidence="2 3">
    <name type="scientific">Salix dunnii</name>
    <dbReference type="NCBI Taxonomy" id="1413687"/>
    <lineage>
        <taxon>Eukaryota</taxon>
        <taxon>Viridiplantae</taxon>
        <taxon>Streptophyta</taxon>
        <taxon>Embryophyta</taxon>
        <taxon>Tracheophyta</taxon>
        <taxon>Spermatophyta</taxon>
        <taxon>Magnoliopsida</taxon>
        <taxon>eudicotyledons</taxon>
        <taxon>Gunneridae</taxon>
        <taxon>Pentapetalae</taxon>
        <taxon>rosids</taxon>
        <taxon>fabids</taxon>
        <taxon>Malpighiales</taxon>
        <taxon>Salicaceae</taxon>
        <taxon>Saliceae</taxon>
        <taxon>Salix</taxon>
    </lineage>
</organism>